<evidence type="ECO:0000313" key="2">
    <source>
        <dbReference type="EMBL" id="CAF1519381.1"/>
    </source>
</evidence>
<sequence>MALVERRNDGTDHISIFDYSSNWSMIAHFQSNDLEDLQGIEWLSIADVLCLWKNSYESKISFHTLDGNY</sequence>
<dbReference type="EMBL" id="CAJNON010002957">
    <property type="protein sequence ID" value="CAF1519381.1"/>
    <property type="molecule type" value="Genomic_DNA"/>
</dbReference>
<dbReference type="AlphaFoldDB" id="A0A820DAU4"/>
<name>A0A820DAU4_9BILA</name>
<evidence type="ECO:0000313" key="1">
    <source>
        <dbReference type="EMBL" id="CAF1490109.1"/>
    </source>
</evidence>
<dbReference type="Proteomes" id="UP000663868">
    <property type="component" value="Unassembled WGS sequence"/>
</dbReference>
<reference evidence="4" key="1">
    <citation type="submission" date="2021-02" db="EMBL/GenBank/DDBJ databases">
        <authorList>
            <person name="Nowell W R."/>
        </authorList>
    </citation>
    <scope>NUCLEOTIDE SEQUENCE</scope>
</reference>
<dbReference type="Proteomes" id="UP000663881">
    <property type="component" value="Unassembled WGS sequence"/>
</dbReference>
<dbReference type="Proteomes" id="UP000663891">
    <property type="component" value="Unassembled WGS sequence"/>
</dbReference>
<evidence type="ECO:0000313" key="4">
    <source>
        <dbReference type="EMBL" id="CAF4227773.1"/>
    </source>
</evidence>
<evidence type="ECO:0000313" key="3">
    <source>
        <dbReference type="EMBL" id="CAF4148921.1"/>
    </source>
</evidence>
<dbReference type="EMBL" id="CAJNOE010002680">
    <property type="protein sequence ID" value="CAF1490109.1"/>
    <property type="molecule type" value="Genomic_DNA"/>
</dbReference>
<dbReference type="Proteomes" id="UP000663860">
    <property type="component" value="Unassembled WGS sequence"/>
</dbReference>
<protein>
    <submittedName>
        <fullName evidence="4">Uncharacterized protein</fullName>
    </submittedName>
</protein>
<gene>
    <name evidence="1" type="ORF">IZO911_LOCUS44439</name>
    <name evidence="3" type="ORF">KXQ929_LOCUS37144</name>
    <name evidence="4" type="ORF">OKA104_LOCUS42389</name>
    <name evidence="2" type="ORF">VCS650_LOCUS43204</name>
</gene>
<evidence type="ECO:0000313" key="5">
    <source>
        <dbReference type="Proteomes" id="UP000663881"/>
    </source>
</evidence>
<dbReference type="OrthoDB" id="308690at2759"/>
<dbReference type="EMBL" id="CAJOBB010006041">
    <property type="protein sequence ID" value="CAF4148921.1"/>
    <property type="molecule type" value="Genomic_DNA"/>
</dbReference>
<proteinExistence type="predicted"/>
<organism evidence="4 5">
    <name type="scientific">Adineta steineri</name>
    <dbReference type="NCBI Taxonomy" id="433720"/>
    <lineage>
        <taxon>Eukaryota</taxon>
        <taxon>Metazoa</taxon>
        <taxon>Spiralia</taxon>
        <taxon>Gnathifera</taxon>
        <taxon>Rotifera</taxon>
        <taxon>Eurotatoria</taxon>
        <taxon>Bdelloidea</taxon>
        <taxon>Adinetida</taxon>
        <taxon>Adinetidae</taxon>
        <taxon>Adineta</taxon>
    </lineage>
</organism>
<dbReference type="EMBL" id="CAJOAY010010838">
    <property type="protein sequence ID" value="CAF4227773.1"/>
    <property type="molecule type" value="Genomic_DNA"/>
</dbReference>
<comment type="caution">
    <text evidence="4">The sequence shown here is derived from an EMBL/GenBank/DDBJ whole genome shotgun (WGS) entry which is preliminary data.</text>
</comment>
<accession>A0A820DAU4</accession>